<comment type="caution">
    <text evidence="2">The sequence shown here is derived from an EMBL/GenBank/DDBJ whole genome shotgun (WGS) entry which is preliminary data.</text>
</comment>
<feature type="compositionally biased region" description="Basic and acidic residues" evidence="1">
    <location>
        <begin position="31"/>
        <end position="40"/>
    </location>
</feature>
<accession>A0A8H5IBP5</accession>
<proteinExistence type="predicted"/>
<keyword evidence="3" id="KW-1185">Reference proteome</keyword>
<reference evidence="2 3" key="1">
    <citation type="submission" date="2020-05" db="EMBL/GenBank/DDBJ databases">
        <title>Identification and distribution of gene clusters putatively required for synthesis of sphingolipid metabolism inhibitors in phylogenetically diverse species of the filamentous fungus Fusarium.</title>
        <authorList>
            <person name="Kim H.-S."/>
            <person name="Busman M."/>
            <person name="Brown D.W."/>
            <person name="Divon H."/>
            <person name="Uhlig S."/>
            <person name="Proctor R.H."/>
        </authorList>
    </citation>
    <scope>NUCLEOTIDE SEQUENCE [LARGE SCALE GENOMIC DNA]</scope>
    <source>
        <strain evidence="2 3">NRRL 53147</strain>
    </source>
</reference>
<organism evidence="2 3">
    <name type="scientific">Fusarium mexicanum</name>
    <dbReference type="NCBI Taxonomy" id="751941"/>
    <lineage>
        <taxon>Eukaryota</taxon>
        <taxon>Fungi</taxon>
        <taxon>Dikarya</taxon>
        <taxon>Ascomycota</taxon>
        <taxon>Pezizomycotina</taxon>
        <taxon>Sordariomycetes</taxon>
        <taxon>Hypocreomycetidae</taxon>
        <taxon>Hypocreales</taxon>
        <taxon>Nectriaceae</taxon>
        <taxon>Fusarium</taxon>
        <taxon>Fusarium fujikuroi species complex</taxon>
    </lineage>
</organism>
<evidence type="ECO:0000313" key="2">
    <source>
        <dbReference type="EMBL" id="KAF5534223.1"/>
    </source>
</evidence>
<feature type="region of interest" description="Disordered" evidence="1">
    <location>
        <begin position="31"/>
        <end position="52"/>
    </location>
</feature>
<sequence length="187" mass="21431">MSSTQSPFEDPSHDEPLIGIRGIFRALSIRQQEKSQEKKAARQRQQSWTLPDSGDCKSWGLEEIQQEYEILLKKYKETTRDQNYLVKASITNKKEITNAGNVANQCREWVHDCKKTLQCLEESLHLIIDKKETQATIAKACKHPEPENVHLAMKGISDADKRITALQTQIRGSVDALRQWLNKEPGF</sequence>
<evidence type="ECO:0000313" key="3">
    <source>
        <dbReference type="Proteomes" id="UP000522262"/>
    </source>
</evidence>
<gene>
    <name evidence="2" type="ORF">FMEXI_11391</name>
</gene>
<dbReference type="Proteomes" id="UP000522262">
    <property type="component" value="Unassembled WGS sequence"/>
</dbReference>
<evidence type="ECO:0000256" key="1">
    <source>
        <dbReference type="SAM" id="MobiDB-lite"/>
    </source>
</evidence>
<protein>
    <submittedName>
        <fullName evidence="2">Uncharacterized protein</fullName>
    </submittedName>
</protein>
<name>A0A8H5IBP5_9HYPO</name>
<dbReference type="AlphaFoldDB" id="A0A8H5IBP5"/>
<dbReference type="EMBL" id="JAAOAM010000308">
    <property type="protein sequence ID" value="KAF5534223.1"/>
    <property type="molecule type" value="Genomic_DNA"/>
</dbReference>